<comment type="subunit">
    <text evidence="4">The accessory proteins ExbB and ExbD seem to form a complex with TonB.</text>
</comment>
<evidence type="ECO:0000256" key="11">
    <source>
        <dbReference type="ARBA" id="ARBA00023136"/>
    </source>
</evidence>
<dbReference type="Pfam" id="PF02472">
    <property type="entry name" value="ExbD"/>
    <property type="match status" value="1"/>
</dbReference>
<dbReference type="PANTHER" id="PTHR30558">
    <property type="entry name" value="EXBD MEMBRANE COMPONENT OF PMF-DRIVEN MACROMOLECULE IMPORT SYSTEM"/>
    <property type="match status" value="1"/>
</dbReference>
<evidence type="ECO:0000313" key="15">
    <source>
        <dbReference type="Proteomes" id="UP000620139"/>
    </source>
</evidence>
<dbReference type="AlphaFoldDB" id="A0A931N9U2"/>
<sequence>MSFGRLERREAAPPMSDINMTPLIDVMLVLLVIFMVAAPLMTAALQLDLPKAMAAQPLPSSAAEPARVSLDARGQAFWNDQAVDAATLQARLTALAQADPEAEIQLAIDQTVPYGRVATLLDQLQSLKLTRLAFVTAAPASAPR</sequence>
<comment type="subcellular location">
    <subcellularLocation>
        <location evidence="2">Cell inner membrane</location>
        <topology evidence="2">Single-pass type II membrane protein</topology>
    </subcellularLocation>
    <subcellularLocation>
        <location evidence="12">Cell membrane</location>
        <topology evidence="12">Single-pass type II membrane protein</topology>
    </subcellularLocation>
</comment>
<keyword evidence="6" id="KW-1003">Cell membrane</keyword>
<evidence type="ECO:0000256" key="3">
    <source>
        <dbReference type="ARBA" id="ARBA00005811"/>
    </source>
</evidence>
<keyword evidence="7" id="KW-0997">Cell inner membrane</keyword>
<dbReference type="EMBL" id="JAEDAL010000001">
    <property type="protein sequence ID" value="MBH9551733.1"/>
    <property type="molecule type" value="Genomic_DNA"/>
</dbReference>
<evidence type="ECO:0000256" key="6">
    <source>
        <dbReference type="ARBA" id="ARBA00022475"/>
    </source>
</evidence>
<evidence type="ECO:0000256" key="12">
    <source>
        <dbReference type="RuleBase" id="RU003879"/>
    </source>
</evidence>
<dbReference type="Proteomes" id="UP000620139">
    <property type="component" value="Unassembled WGS sequence"/>
</dbReference>
<comment type="similarity">
    <text evidence="3 12">Belongs to the ExbD/TolR family.</text>
</comment>
<evidence type="ECO:0000256" key="2">
    <source>
        <dbReference type="ARBA" id="ARBA00004249"/>
    </source>
</evidence>
<evidence type="ECO:0000256" key="10">
    <source>
        <dbReference type="ARBA" id="ARBA00022989"/>
    </source>
</evidence>
<dbReference type="Gene3D" id="3.30.420.270">
    <property type="match status" value="1"/>
</dbReference>
<protein>
    <submittedName>
        <fullName evidence="14">Biopolymer transporter ExbD</fullName>
    </submittedName>
</protein>
<evidence type="ECO:0000256" key="1">
    <source>
        <dbReference type="ARBA" id="ARBA00003540"/>
    </source>
</evidence>
<accession>A0A931N9U2</accession>
<evidence type="ECO:0000256" key="7">
    <source>
        <dbReference type="ARBA" id="ARBA00022519"/>
    </source>
</evidence>
<keyword evidence="5 12" id="KW-0813">Transport</keyword>
<gene>
    <name evidence="14" type="ORF">I7X43_02625</name>
</gene>
<keyword evidence="15" id="KW-1185">Reference proteome</keyword>
<comment type="function">
    <text evidence="1">Involved in the TonB-dependent energy-dependent transport of various receptor-bound substrates.</text>
</comment>
<dbReference type="GO" id="GO:0005886">
    <property type="term" value="C:plasma membrane"/>
    <property type="evidence" value="ECO:0007669"/>
    <property type="project" value="UniProtKB-SubCell"/>
</dbReference>
<evidence type="ECO:0000256" key="4">
    <source>
        <dbReference type="ARBA" id="ARBA00011471"/>
    </source>
</evidence>
<keyword evidence="11 13" id="KW-0472">Membrane</keyword>
<evidence type="ECO:0000313" key="14">
    <source>
        <dbReference type="EMBL" id="MBH9551733.1"/>
    </source>
</evidence>
<keyword evidence="8 12" id="KW-0812">Transmembrane</keyword>
<evidence type="ECO:0000256" key="8">
    <source>
        <dbReference type="ARBA" id="ARBA00022692"/>
    </source>
</evidence>
<dbReference type="RefSeq" id="WP_198099335.1">
    <property type="nucleotide sequence ID" value="NZ_JAEDAL010000001.1"/>
</dbReference>
<feature type="transmembrane region" description="Helical" evidence="13">
    <location>
        <begin position="23"/>
        <end position="45"/>
    </location>
</feature>
<comment type="caution">
    <text evidence="14">The sequence shown here is derived from an EMBL/GenBank/DDBJ whole genome shotgun (WGS) entry which is preliminary data.</text>
</comment>
<proteinExistence type="inferred from homology"/>
<dbReference type="GO" id="GO:0015031">
    <property type="term" value="P:protein transport"/>
    <property type="evidence" value="ECO:0007669"/>
    <property type="project" value="UniProtKB-KW"/>
</dbReference>
<name>A0A931N9U2_9BURK</name>
<evidence type="ECO:0000256" key="13">
    <source>
        <dbReference type="SAM" id="Phobius"/>
    </source>
</evidence>
<keyword evidence="9 12" id="KW-0653">Protein transport</keyword>
<dbReference type="InterPro" id="IPR003400">
    <property type="entry name" value="ExbD"/>
</dbReference>
<keyword evidence="10 13" id="KW-1133">Transmembrane helix</keyword>
<evidence type="ECO:0000256" key="9">
    <source>
        <dbReference type="ARBA" id="ARBA00022927"/>
    </source>
</evidence>
<dbReference type="GO" id="GO:0022857">
    <property type="term" value="F:transmembrane transporter activity"/>
    <property type="evidence" value="ECO:0007669"/>
    <property type="project" value="InterPro"/>
</dbReference>
<evidence type="ECO:0000256" key="5">
    <source>
        <dbReference type="ARBA" id="ARBA00022448"/>
    </source>
</evidence>
<dbReference type="PANTHER" id="PTHR30558:SF12">
    <property type="entry name" value="BIOPOLYMER TRANSPORT PROTEIN EXBD"/>
    <property type="match status" value="1"/>
</dbReference>
<reference evidence="14" key="1">
    <citation type="submission" date="2020-12" db="EMBL/GenBank/DDBJ databases">
        <title>The genome sequence of Inhella sp. 4Y17.</title>
        <authorList>
            <person name="Liu Y."/>
        </authorList>
    </citation>
    <scope>NUCLEOTIDE SEQUENCE</scope>
    <source>
        <strain evidence="14">4Y10</strain>
    </source>
</reference>
<organism evidence="14 15">
    <name type="scientific">Inhella gelatinilytica</name>
    <dbReference type="NCBI Taxonomy" id="2795030"/>
    <lineage>
        <taxon>Bacteria</taxon>
        <taxon>Pseudomonadati</taxon>
        <taxon>Pseudomonadota</taxon>
        <taxon>Betaproteobacteria</taxon>
        <taxon>Burkholderiales</taxon>
        <taxon>Sphaerotilaceae</taxon>
        <taxon>Inhella</taxon>
    </lineage>
</organism>